<dbReference type="Proteomes" id="UP000015241">
    <property type="component" value="Unassembled WGS sequence"/>
</dbReference>
<accession>S8EAY9</accession>
<keyword evidence="1" id="KW-1133">Transmembrane helix</keyword>
<feature type="transmembrane region" description="Helical" evidence="1">
    <location>
        <begin position="133"/>
        <end position="155"/>
    </location>
</feature>
<dbReference type="HOGENOM" id="CLU_018688_1_2_1"/>
<dbReference type="OrthoDB" id="3269725at2759"/>
<evidence type="ECO:0000256" key="1">
    <source>
        <dbReference type="SAM" id="Phobius"/>
    </source>
</evidence>
<dbReference type="InParanoid" id="S8EAY9"/>
<proteinExistence type="predicted"/>
<feature type="transmembrane region" description="Helical" evidence="1">
    <location>
        <begin position="105"/>
        <end position="127"/>
    </location>
</feature>
<feature type="transmembrane region" description="Helical" evidence="1">
    <location>
        <begin position="49"/>
        <end position="68"/>
    </location>
</feature>
<feature type="domain" description="DUF6535" evidence="2">
    <location>
        <begin position="5"/>
        <end position="132"/>
    </location>
</feature>
<organism evidence="3 4">
    <name type="scientific">Fomitopsis schrenkii</name>
    <name type="common">Brown rot fungus</name>
    <dbReference type="NCBI Taxonomy" id="2126942"/>
    <lineage>
        <taxon>Eukaryota</taxon>
        <taxon>Fungi</taxon>
        <taxon>Dikarya</taxon>
        <taxon>Basidiomycota</taxon>
        <taxon>Agaricomycotina</taxon>
        <taxon>Agaricomycetes</taxon>
        <taxon>Polyporales</taxon>
        <taxon>Fomitopsis</taxon>
    </lineage>
</organism>
<dbReference type="AlphaFoldDB" id="S8EAY9"/>
<dbReference type="Pfam" id="PF20153">
    <property type="entry name" value="DUF6535"/>
    <property type="match status" value="1"/>
</dbReference>
<name>S8EAY9_FOMSC</name>
<sequence length="158" mass="17880">MKPASTDTEVLLQKILVTLQSNGGFPATPHSIDADQRTSSIATFVRINALWFASLVTSVSAAFLAMLCKEWLAYIHDGRNDASTEVHMRGRKIQLRYESMHKWRLSLVLSFLPVLLHVALLLFFAGLVDFLWYFNRTVGTVAGVLVAWMILVYIWTHI</sequence>
<feature type="non-terminal residue" evidence="3">
    <location>
        <position position="158"/>
    </location>
</feature>
<dbReference type="InterPro" id="IPR045338">
    <property type="entry name" value="DUF6535"/>
</dbReference>
<protein>
    <recommendedName>
        <fullName evidence="2">DUF6535 domain-containing protein</fullName>
    </recommendedName>
</protein>
<dbReference type="EMBL" id="KE504137">
    <property type="protein sequence ID" value="EPT02162.1"/>
    <property type="molecule type" value="Genomic_DNA"/>
</dbReference>
<evidence type="ECO:0000313" key="3">
    <source>
        <dbReference type="EMBL" id="EPT02162.1"/>
    </source>
</evidence>
<dbReference type="STRING" id="743788.S8EAY9"/>
<keyword evidence="1" id="KW-0812">Transmembrane</keyword>
<keyword evidence="4" id="KW-1185">Reference proteome</keyword>
<reference evidence="3 4" key="1">
    <citation type="journal article" date="2012" name="Science">
        <title>The Paleozoic origin of enzymatic lignin decomposition reconstructed from 31 fungal genomes.</title>
        <authorList>
            <person name="Floudas D."/>
            <person name="Binder M."/>
            <person name="Riley R."/>
            <person name="Barry K."/>
            <person name="Blanchette R.A."/>
            <person name="Henrissat B."/>
            <person name="Martinez A.T."/>
            <person name="Otillar R."/>
            <person name="Spatafora J.W."/>
            <person name="Yadav J.S."/>
            <person name="Aerts A."/>
            <person name="Benoit I."/>
            <person name="Boyd A."/>
            <person name="Carlson A."/>
            <person name="Copeland A."/>
            <person name="Coutinho P.M."/>
            <person name="de Vries R.P."/>
            <person name="Ferreira P."/>
            <person name="Findley K."/>
            <person name="Foster B."/>
            <person name="Gaskell J."/>
            <person name="Glotzer D."/>
            <person name="Gorecki P."/>
            <person name="Heitman J."/>
            <person name="Hesse C."/>
            <person name="Hori C."/>
            <person name="Igarashi K."/>
            <person name="Jurgens J.A."/>
            <person name="Kallen N."/>
            <person name="Kersten P."/>
            <person name="Kohler A."/>
            <person name="Kuees U."/>
            <person name="Kumar T.K.A."/>
            <person name="Kuo A."/>
            <person name="LaButti K."/>
            <person name="Larrondo L.F."/>
            <person name="Lindquist E."/>
            <person name="Ling A."/>
            <person name="Lombard V."/>
            <person name="Lucas S."/>
            <person name="Lundell T."/>
            <person name="Martin R."/>
            <person name="McLaughlin D.J."/>
            <person name="Morgenstern I."/>
            <person name="Morin E."/>
            <person name="Murat C."/>
            <person name="Nagy L.G."/>
            <person name="Nolan M."/>
            <person name="Ohm R.A."/>
            <person name="Patyshakuliyeva A."/>
            <person name="Rokas A."/>
            <person name="Ruiz-Duenas F.J."/>
            <person name="Sabat G."/>
            <person name="Salamov A."/>
            <person name="Samejima M."/>
            <person name="Schmutz J."/>
            <person name="Slot J.C."/>
            <person name="St John F."/>
            <person name="Stenlid J."/>
            <person name="Sun H."/>
            <person name="Sun S."/>
            <person name="Syed K."/>
            <person name="Tsang A."/>
            <person name="Wiebenga A."/>
            <person name="Young D."/>
            <person name="Pisabarro A."/>
            <person name="Eastwood D.C."/>
            <person name="Martin F."/>
            <person name="Cullen D."/>
            <person name="Grigoriev I.V."/>
            <person name="Hibbett D.S."/>
        </authorList>
    </citation>
    <scope>NUCLEOTIDE SEQUENCE</scope>
    <source>
        <strain evidence="4">FP-58527</strain>
    </source>
</reference>
<keyword evidence="1" id="KW-0472">Membrane</keyword>
<evidence type="ECO:0000313" key="4">
    <source>
        <dbReference type="Proteomes" id="UP000015241"/>
    </source>
</evidence>
<gene>
    <name evidence="3" type="ORF">FOMPIDRAFT_1144099</name>
</gene>
<evidence type="ECO:0000259" key="2">
    <source>
        <dbReference type="Pfam" id="PF20153"/>
    </source>
</evidence>